<accession>A0A5C5RIH2</accession>
<feature type="domain" description="Alpha/beta hydrolase fold-3" evidence="2">
    <location>
        <begin position="94"/>
        <end position="298"/>
    </location>
</feature>
<dbReference type="InterPro" id="IPR050300">
    <property type="entry name" value="GDXG_lipolytic_enzyme"/>
</dbReference>
<evidence type="ECO:0000313" key="3">
    <source>
        <dbReference type="EMBL" id="TWS22807.1"/>
    </source>
</evidence>
<dbReference type="AlphaFoldDB" id="A0A5C5RIH2"/>
<organism evidence="3 4">
    <name type="scientific">Tsukamurella sputi</name>
    <dbReference type="NCBI Taxonomy" id="2591848"/>
    <lineage>
        <taxon>Bacteria</taxon>
        <taxon>Bacillati</taxon>
        <taxon>Actinomycetota</taxon>
        <taxon>Actinomycetes</taxon>
        <taxon>Mycobacteriales</taxon>
        <taxon>Tsukamurellaceae</taxon>
        <taxon>Tsukamurella</taxon>
    </lineage>
</organism>
<evidence type="ECO:0000313" key="4">
    <source>
        <dbReference type="Proteomes" id="UP000319792"/>
    </source>
</evidence>
<evidence type="ECO:0000256" key="1">
    <source>
        <dbReference type="ARBA" id="ARBA00022801"/>
    </source>
</evidence>
<dbReference type="Gene3D" id="3.40.50.1820">
    <property type="entry name" value="alpha/beta hydrolase"/>
    <property type="match status" value="1"/>
</dbReference>
<dbReference type="Proteomes" id="UP000319792">
    <property type="component" value="Unassembled WGS sequence"/>
</dbReference>
<gene>
    <name evidence="3" type="ORF">FK268_17520</name>
</gene>
<keyword evidence="4" id="KW-1185">Reference proteome</keyword>
<dbReference type="SUPFAM" id="SSF53474">
    <property type="entry name" value="alpha/beta-Hydrolases"/>
    <property type="match status" value="1"/>
</dbReference>
<protein>
    <submittedName>
        <fullName evidence="3">Alpha/beta hydrolase</fullName>
    </submittedName>
</protein>
<dbReference type="InterPro" id="IPR013094">
    <property type="entry name" value="AB_hydrolase_3"/>
</dbReference>
<reference evidence="3 4" key="1">
    <citation type="submission" date="2019-08" db="EMBL/GenBank/DDBJ databases">
        <title>Tsukamurella conjunctivitidis sp. nov., Tsukamurella assacharolytica sp. nov. and Tsukamurella sputae sp. nov. isolated from patients with conjunctivitis, bacteraemia (lymphoma) and respiratory infection (sputum) in Hong Kong.</title>
        <authorList>
            <person name="Fok K.M.N."/>
            <person name="Fong J.Y.H."/>
        </authorList>
    </citation>
    <scope>NUCLEOTIDE SEQUENCE [LARGE SCALE GENOMIC DNA]</scope>
    <source>
        <strain evidence="3 4">HKU70</strain>
    </source>
</reference>
<dbReference type="GO" id="GO:0016787">
    <property type="term" value="F:hydrolase activity"/>
    <property type="evidence" value="ECO:0007669"/>
    <property type="project" value="UniProtKB-KW"/>
</dbReference>
<keyword evidence="1 3" id="KW-0378">Hydrolase</keyword>
<comment type="caution">
    <text evidence="3">The sequence shown here is derived from an EMBL/GenBank/DDBJ whole genome shotgun (WGS) entry which is preliminary data.</text>
</comment>
<sequence length="328" mass="34529">MPMKPRWLALPVLAAAGVAARRVRALRAVAPGLRHPAVALMPSMGPLTLRAIRAVPPPPAAAPSGGGVTVRRETVDGGQDVYVYTPATPNGGALLWIHGGGTIIGSPEIDHRRCIRIARDNGVVVVNARYRLAPEHPFPAAHEDCFAALRWLHDCAPELGVDPARVAVGGASAGGGLAAGIVQRAVDEGVPVAFQLLVYPMLDDRTTARPADHRGALAWTRRSNAFAWDAYLGAGHATREVPAYSAPARRTDLAGLPPAWIGVGDLDLFHDEDVDYARRLEAAGVPVELVVEPGMYHAADLFAARTTPMRAFTTAAIRAVGRGVGSPV</sequence>
<name>A0A5C5RIH2_9ACTN</name>
<dbReference type="PANTHER" id="PTHR48081:SF8">
    <property type="entry name" value="ALPHA_BETA HYDROLASE FOLD-3 DOMAIN-CONTAINING PROTEIN-RELATED"/>
    <property type="match status" value="1"/>
</dbReference>
<dbReference type="InterPro" id="IPR029058">
    <property type="entry name" value="AB_hydrolase_fold"/>
</dbReference>
<dbReference type="PANTHER" id="PTHR48081">
    <property type="entry name" value="AB HYDROLASE SUPERFAMILY PROTEIN C4A8.06C"/>
    <property type="match status" value="1"/>
</dbReference>
<dbReference type="Pfam" id="PF07859">
    <property type="entry name" value="Abhydrolase_3"/>
    <property type="match status" value="1"/>
</dbReference>
<dbReference type="OrthoDB" id="3181909at2"/>
<evidence type="ECO:0000259" key="2">
    <source>
        <dbReference type="Pfam" id="PF07859"/>
    </source>
</evidence>
<proteinExistence type="predicted"/>
<dbReference type="EMBL" id="VIGV01000006">
    <property type="protein sequence ID" value="TWS22807.1"/>
    <property type="molecule type" value="Genomic_DNA"/>
</dbReference>